<name>A0A2Z7BAP9_9LAMI</name>
<accession>A0A2Z7BAP9</accession>
<proteinExistence type="predicted"/>
<organism evidence="2 3">
    <name type="scientific">Dorcoceras hygrometricum</name>
    <dbReference type="NCBI Taxonomy" id="472368"/>
    <lineage>
        <taxon>Eukaryota</taxon>
        <taxon>Viridiplantae</taxon>
        <taxon>Streptophyta</taxon>
        <taxon>Embryophyta</taxon>
        <taxon>Tracheophyta</taxon>
        <taxon>Spermatophyta</taxon>
        <taxon>Magnoliopsida</taxon>
        <taxon>eudicotyledons</taxon>
        <taxon>Gunneridae</taxon>
        <taxon>Pentapetalae</taxon>
        <taxon>asterids</taxon>
        <taxon>lamiids</taxon>
        <taxon>Lamiales</taxon>
        <taxon>Gesneriaceae</taxon>
        <taxon>Didymocarpoideae</taxon>
        <taxon>Trichosporeae</taxon>
        <taxon>Loxocarpinae</taxon>
        <taxon>Dorcoceras</taxon>
    </lineage>
</organism>
<dbReference type="EMBL" id="KV008275">
    <property type="protein sequence ID" value="KZV30460.1"/>
    <property type="molecule type" value="Genomic_DNA"/>
</dbReference>
<sequence length="136" mass="14472">MDDNNQQFATLETAMVRHYADSHQKLIDELALLKSQLAALVERIKEFGADKKGERGQSRPGEGSSGGPSRGQSRLGEGSSGGPSGIRGRGLSLRGGRGSSSRSGRGQIKEAMIPLVLATDLDSRNGFSLRWSKSVC</sequence>
<feature type="compositionally biased region" description="Gly residues" evidence="1">
    <location>
        <begin position="78"/>
        <end position="98"/>
    </location>
</feature>
<evidence type="ECO:0000313" key="3">
    <source>
        <dbReference type="Proteomes" id="UP000250235"/>
    </source>
</evidence>
<protein>
    <submittedName>
        <fullName evidence="2">Uncharacterized protein</fullName>
    </submittedName>
</protein>
<evidence type="ECO:0000256" key="1">
    <source>
        <dbReference type="SAM" id="MobiDB-lite"/>
    </source>
</evidence>
<reference evidence="2 3" key="1">
    <citation type="journal article" date="2015" name="Proc. Natl. Acad. Sci. U.S.A.">
        <title>The resurrection genome of Boea hygrometrica: A blueprint for survival of dehydration.</title>
        <authorList>
            <person name="Xiao L."/>
            <person name="Yang G."/>
            <person name="Zhang L."/>
            <person name="Yang X."/>
            <person name="Zhao S."/>
            <person name="Ji Z."/>
            <person name="Zhou Q."/>
            <person name="Hu M."/>
            <person name="Wang Y."/>
            <person name="Chen M."/>
            <person name="Xu Y."/>
            <person name="Jin H."/>
            <person name="Xiao X."/>
            <person name="Hu G."/>
            <person name="Bao F."/>
            <person name="Hu Y."/>
            <person name="Wan P."/>
            <person name="Li L."/>
            <person name="Deng X."/>
            <person name="Kuang T."/>
            <person name="Xiang C."/>
            <person name="Zhu J.K."/>
            <person name="Oliver M.J."/>
            <person name="He Y."/>
        </authorList>
    </citation>
    <scope>NUCLEOTIDE SEQUENCE [LARGE SCALE GENOMIC DNA]</scope>
    <source>
        <strain evidence="3">cv. XS01</strain>
    </source>
</reference>
<feature type="compositionally biased region" description="Basic and acidic residues" evidence="1">
    <location>
        <begin position="48"/>
        <end position="57"/>
    </location>
</feature>
<gene>
    <name evidence="2" type="ORF">F511_34049</name>
</gene>
<dbReference type="Proteomes" id="UP000250235">
    <property type="component" value="Unassembled WGS sequence"/>
</dbReference>
<feature type="region of interest" description="Disordered" evidence="1">
    <location>
        <begin position="48"/>
        <end position="109"/>
    </location>
</feature>
<keyword evidence="3" id="KW-1185">Reference proteome</keyword>
<evidence type="ECO:0000313" key="2">
    <source>
        <dbReference type="EMBL" id="KZV30460.1"/>
    </source>
</evidence>
<dbReference type="AlphaFoldDB" id="A0A2Z7BAP9"/>